<keyword evidence="2" id="KW-1185">Reference proteome</keyword>
<evidence type="ECO:0000313" key="1">
    <source>
        <dbReference type="EMBL" id="RJO77716.1"/>
    </source>
</evidence>
<organism evidence="1 2">
    <name type="scientific">Nocardia panacis</name>
    <dbReference type="NCBI Taxonomy" id="2340916"/>
    <lineage>
        <taxon>Bacteria</taxon>
        <taxon>Bacillati</taxon>
        <taxon>Actinomycetota</taxon>
        <taxon>Actinomycetes</taxon>
        <taxon>Mycobacteriales</taxon>
        <taxon>Nocardiaceae</taxon>
        <taxon>Nocardia</taxon>
    </lineage>
</organism>
<dbReference type="PANTHER" id="PTHR13812:SF19">
    <property type="entry name" value="KETIMINE REDUCTASE MU-CRYSTALLIN"/>
    <property type="match status" value="1"/>
</dbReference>
<dbReference type="InterPro" id="IPR003462">
    <property type="entry name" value="ODC_Mu_crystall"/>
</dbReference>
<reference evidence="1 2" key="1">
    <citation type="submission" date="2018-09" db="EMBL/GenBank/DDBJ databases">
        <title>YIM PH21274 draft genome.</title>
        <authorList>
            <person name="Miao C."/>
        </authorList>
    </citation>
    <scope>NUCLEOTIDE SEQUENCE [LARGE SCALE GENOMIC DNA]</scope>
    <source>
        <strain evidence="1 2">YIM PH 21724</strain>
    </source>
</reference>
<sequence>MPVEFLDATELRALLPPAEAVAAIEDALRGGLDPGADPARGRVLLRTGEFLIMPADFGDYAGVKVATVAPGNPALGRPRIQGLYVLFDAETLTPRALLDGPALTAVRTPAVSVAAVRPALGGAPRVVVYGGGPQALGHVETLRAVAAVDEVCHVVRHPGNYRELAASARVLAYGEAEALAATAAADVVVCATGARDPLFDSSILRADAIVIAIGSHDPGQREVDAALCRRARVVVEDVATALREAGDIVLAVAEGALVAGDLVPLRAAVSDPRGYGRDRPLLFKGTGMSWQDLVIAVAAVSGR</sequence>
<comment type="caution">
    <text evidence="1">The sequence shown here is derived from an EMBL/GenBank/DDBJ whole genome shotgun (WGS) entry which is preliminary data.</text>
</comment>
<dbReference type="GO" id="GO:0005737">
    <property type="term" value="C:cytoplasm"/>
    <property type="evidence" value="ECO:0007669"/>
    <property type="project" value="TreeGrafter"/>
</dbReference>
<gene>
    <name evidence="1" type="ORF">D5S18_07370</name>
</gene>
<dbReference type="PIRSF" id="PIRSF001439">
    <property type="entry name" value="CryM"/>
    <property type="match status" value="1"/>
</dbReference>
<accession>A0A3A4KPL9</accession>
<dbReference type="InterPro" id="IPR036291">
    <property type="entry name" value="NAD(P)-bd_dom_sf"/>
</dbReference>
<dbReference type="OrthoDB" id="4311033at2"/>
<dbReference type="SUPFAM" id="SSF51735">
    <property type="entry name" value="NAD(P)-binding Rossmann-fold domains"/>
    <property type="match status" value="1"/>
</dbReference>
<proteinExistence type="predicted"/>
<name>A0A3A4KPL9_9NOCA</name>
<dbReference type="EMBL" id="QZFU01000015">
    <property type="protein sequence ID" value="RJO77716.1"/>
    <property type="molecule type" value="Genomic_DNA"/>
</dbReference>
<evidence type="ECO:0000313" key="2">
    <source>
        <dbReference type="Proteomes" id="UP000266677"/>
    </source>
</evidence>
<dbReference type="Gene3D" id="3.40.50.720">
    <property type="entry name" value="NAD(P)-binding Rossmann-like Domain"/>
    <property type="match status" value="1"/>
</dbReference>
<dbReference type="AlphaFoldDB" id="A0A3A4KPL9"/>
<dbReference type="PANTHER" id="PTHR13812">
    <property type="entry name" value="KETIMINE REDUCTASE MU-CRYSTALLIN"/>
    <property type="match status" value="1"/>
</dbReference>
<dbReference type="Gene3D" id="3.30.1780.10">
    <property type="entry name" value="ornithine cyclodeaminase, domain 1"/>
    <property type="match status" value="1"/>
</dbReference>
<dbReference type="Proteomes" id="UP000266677">
    <property type="component" value="Unassembled WGS sequence"/>
</dbReference>
<dbReference type="Pfam" id="PF02423">
    <property type="entry name" value="OCD_Mu_crystall"/>
    <property type="match status" value="1"/>
</dbReference>
<protein>
    <submittedName>
        <fullName evidence="1">Ornithine cyclodeaminase family protein</fullName>
    </submittedName>
</protein>
<dbReference type="InterPro" id="IPR023401">
    <property type="entry name" value="ODC_N"/>
</dbReference>